<sequence length="62" mass="6776">MTTLRFRSSASKAGNKAAVETRESIAAHVAVYLHRGGQIQKIARGISGLPKNGSWNANRRRK</sequence>
<evidence type="ECO:0000313" key="2">
    <source>
        <dbReference type="EMBL" id="SEC76476.1"/>
    </source>
</evidence>
<organism evidence="2 3">
    <name type="scientific">Pseudomonas saponiphila</name>
    <dbReference type="NCBI Taxonomy" id="556534"/>
    <lineage>
        <taxon>Bacteria</taxon>
        <taxon>Pseudomonadati</taxon>
        <taxon>Pseudomonadota</taxon>
        <taxon>Gammaproteobacteria</taxon>
        <taxon>Pseudomonadales</taxon>
        <taxon>Pseudomonadaceae</taxon>
        <taxon>Pseudomonas</taxon>
    </lineage>
</organism>
<keyword evidence="3" id="KW-1185">Reference proteome</keyword>
<dbReference type="RefSeq" id="WP_092318162.1">
    <property type="nucleotide sequence ID" value="NZ_FNTJ01000002.1"/>
</dbReference>
<gene>
    <name evidence="2" type="ORF">SAMN05216178_4780</name>
</gene>
<evidence type="ECO:0000259" key="1">
    <source>
        <dbReference type="Pfam" id="PF20661"/>
    </source>
</evidence>
<dbReference type="AlphaFoldDB" id="A0A1H4V6D1"/>
<reference evidence="3" key="1">
    <citation type="submission" date="2016-10" db="EMBL/GenBank/DDBJ databases">
        <authorList>
            <person name="Varghese N."/>
            <person name="Submissions S."/>
        </authorList>
    </citation>
    <scope>NUCLEOTIDE SEQUENCE [LARGE SCALE GENOMIC DNA]</scope>
    <source>
        <strain evidence="3">DSM 9751</strain>
    </source>
</reference>
<feature type="domain" description="Transcriptional regulator SutA RNAP-binding" evidence="1">
    <location>
        <begin position="16"/>
        <end position="50"/>
    </location>
</feature>
<evidence type="ECO:0000313" key="3">
    <source>
        <dbReference type="Proteomes" id="UP000198982"/>
    </source>
</evidence>
<protein>
    <recommendedName>
        <fullName evidence="1">Transcriptional regulator SutA RNAP-binding domain-containing protein</fullName>
    </recommendedName>
</protein>
<dbReference type="InterPro" id="IPR049191">
    <property type="entry name" value="SutA_RBD"/>
</dbReference>
<dbReference type="EMBL" id="FNTJ01000002">
    <property type="protein sequence ID" value="SEC76476.1"/>
    <property type="molecule type" value="Genomic_DNA"/>
</dbReference>
<dbReference type="Pfam" id="PF20661">
    <property type="entry name" value="SutA-RBD"/>
    <property type="match status" value="1"/>
</dbReference>
<accession>A0A1H4V6D1</accession>
<dbReference type="Proteomes" id="UP000198982">
    <property type="component" value="Unassembled WGS sequence"/>
</dbReference>
<proteinExistence type="predicted"/>
<name>A0A1H4V6D1_9PSED</name>